<dbReference type="EMBL" id="LT594502">
    <property type="protein sequence ID" value="SBT81024.1"/>
    <property type="molecule type" value="Genomic_DNA"/>
</dbReference>
<sequence>MITSIDIIHELLTTIYCNIFSRNRKNILKYDVLLYLDDYYYFDILKKVSADIKEIDKDSFLIEEKQNFNAIFTDFCKRRNYIIKDKTYTNESEKRIDFLHEILSDLLCLLFQEGTVNASSSGNDGTIGSGRRNNDKGKIQRVIHKTYNYEINGNWRKIENQLVEIESLSTHKKRSNITDYMNENNVKEILNITKENFKNDDIIIKENINKDTEKILKSLIEKYNNAYELRFYYIFLNNYLTIQTMFMSPLINFHSKEIKGIIKKIIEIKNTKYYPITIYDILSFQYDQIKFYKSSHNNLKSPVKKIKIMDNIVERGGMPTEFSKKIIMKDVINANVSLKNKYNKSRKQNDHSFGGKYKVRNYYDSSRG</sequence>
<feature type="region of interest" description="Disordered" evidence="1">
    <location>
        <begin position="345"/>
        <end position="368"/>
    </location>
</feature>
<name>A0A1C3L3E3_PLAMA</name>
<proteinExistence type="predicted"/>
<evidence type="ECO:0000313" key="3">
    <source>
        <dbReference type="Proteomes" id="UP000219799"/>
    </source>
</evidence>
<dbReference type="Proteomes" id="UP000219799">
    <property type="component" value="Chromosome 14"/>
</dbReference>
<protein>
    <submittedName>
        <fullName evidence="2">Uncharacterized protein</fullName>
    </submittedName>
</protein>
<evidence type="ECO:0000313" key="2">
    <source>
        <dbReference type="EMBL" id="SBT81024.1"/>
    </source>
</evidence>
<accession>A0A1C3L3E3</accession>
<reference evidence="2 3" key="1">
    <citation type="submission" date="2016-06" db="EMBL/GenBank/DDBJ databases">
        <authorList>
            <consortium name="Pathogen Informatics"/>
        </authorList>
    </citation>
    <scope>NUCLEOTIDE SEQUENCE [LARGE SCALE GENOMIC DNA]</scope>
    <source>
        <strain evidence="2">PmlGA01</strain>
    </source>
</reference>
<dbReference type="AlphaFoldDB" id="A0A1C3L3E3"/>
<evidence type="ECO:0000256" key="1">
    <source>
        <dbReference type="SAM" id="MobiDB-lite"/>
    </source>
</evidence>
<organism evidence="2 3">
    <name type="scientific">Plasmodium malariae</name>
    <dbReference type="NCBI Taxonomy" id="5858"/>
    <lineage>
        <taxon>Eukaryota</taxon>
        <taxon>Sar</taxon>
        <taxon>Alveolata</taxon>
        <taxon>Apicomplexa</taxon>
        <taxon>Aconoidasida</taxon>
        <taxon>Haemosporida</taxon>
        <taxon>Plasmodiidae</taxon>
        <taxon>Plasmodium</taxon>
        <taxon>Plasmodium (Plasmodium)</taxon>
    </lineage>
</organism>
<gene>
    <name evidence="2" type="primary">PmlGA01_140052400</name>
    <name evidence="2" type="ORF">PMLGA01_140052400</name>
</gene>
<dbReference type="VEuPathDB" id="PlasmoDB:PmUG01_14068700"/>